<proteinExistence type="predicted"/>
<organism evidence="1 2">
    <name type="scientific">Solidesulfovibrio magneticus (strain ATCC 700980 / DSM 13731 / RS-1)</name>
    <name type="common">Desulfovibrio magneticus</name>
    <dbReference type="NCBI Taxonomy" id="573370"/>
    <lineage>
        <taxon>Bacteria</taxon>
        <taxon>Pseudomonadati</taxon>
        <taxon>Thermodesulfobacteriota</taxon>
        <taxon>Desulfovibrionia</taxon>
        <taxon>Desulfovibrionales</taxon>
        <taxon>Desulfovibrionaceae</taxon>
        <taxon>Solidesulfovibrio</taxon>
    </lineage>
</organism>
<dbReference type="AlphaFoldDB" id="C4XIF6"/>
<evidence type="ECO:0000313" key="1">
    <source>
        <dbReference type="EMBL" id="BAH76531.1"/>
    </source>
</evidence>
<dbReference type="EMBL" id="AP010904">
    <property type="protein sequence ID" value="BAH76531.1"/>
    <property type="molecule type" value="Genomic_DNA"/>
</dbReference>
<dbReference type="RefSeq" id="WP_015861691.1">
    <property type="nucleotide sequence ID" value="NC_012796.1"/>
</dbReference>
<evidence type="ECO:0000313" key="2">
    <source>
        <dbReference type="Proteomes" id="UP000009071"/>
    </source>
</evidence>
<sequence length="185" mass="21414">MSSDSLRKIQMEREKLLNDIDFNLFSESLAKKNPLNGHNSTTSSSLWEKELGPFYNETMKNIPGHIKKNLDVKFKHIGSGIADERHKEKFKKLMLRFMHSNCKYLVFITTKITLDICLNKSKDSSDVSYQYVVGRIAKEIFRKTKKMLVDSKILSGQTISEIMPVDEKLSPIENNLKRIAGYFFE</sequence>
<gene>
    <name evidence="1" type="ordered locus">DMR_30400</name>
</gene>
<accession>C4XIF6</accession>
<name>C4XIF6_SOLM1</name>
<dbReference type="STRING" id="573370.DMR_30400"/>
<reference evidence="1 2" key="1">
    <citation type="journal article" date="2009" name="Genome Res.">
        <title>Whole genome sequence of Desulfovibrio magneticus strain RS-1 revealed common gene clusters in magnetotactic bacteria.</title>
        <authorList>
            <person name="Nakazawa H."/>
            <person name="Arakaki A."/>
            <person name="Narita-Yamada S."/>
            <person name="Yashiro I."/>
            <person name="Jinno K."/>
            <person name="Aoki N."/>
            <person name="Tsuruyama A."/>
            <person name="Okamura Y."/>
            <person name="Tanikawa S."/>
            <person name="Fujita N."/>
            <person name="Takeyama H."/>
            <person name="Matsunaga T."/>
        </authorList>
    </citation>
    <scope>NUCLEOTIDE SEQUENCE [LARGE SCALE GENOMIC DNA]</scope>
    <source>
        <strain evidence="2">ATCC 700980 / DSM 13731 / RS-1</strain>
    </source>
</reference>
<dbReference type="HOGENOM" id="CLU_1459086_0_0_7"/>
<protein>
    <submittedName>
        <fullName evidence="1">Uncharacterized protein</fullName>
    </submittedName>
</protein>
<keyword evidence="2" id="KW-1185">Reference proteome</keyword>
<dbReference type="Proteomes" id="UP000009071">
    <property type="component" value="Chromosome"/>
</dbReference>
<dbReference type="KEGG" id="dma:DMR_30400"/>